<evidence type="ECO:0000256" key="6">
    <source>
        <dbReference type="SAM" id="MobiDB-lite"/>
    </source>
</evidence>
<dbReference type="AlphaFoldDB" id="A0A6V8LFA0"/>
<feature type="transmembrane region" description="Helical" evidence="7">
    <location>
        <begin position="119"/>
        <end position="140"/>
    </location>
</feature>
<dbReference type="Pfam" id="PF03706">
    <property type="entry name" value="LPG_synthase_TM"/>
    <property type="match status" value="1"/>
</dbReference>
<evidence type="ECO:0000256" key="3">
    <source>
        <dbReference type="ARBA" id="ARBA00022692"/>
    </source>
</evidence>
<feature type="compositionally biased region" description="Polar residues" evidence="6">
    <location>
        <begin position="344"/>
        <end position="356"/>
    </location>
</feature>
<keyword evidence="9" id="KW-1185">Reference proteome</keyword>
<dbReference type="EMBL" id="BLPG01000001">
    <property type="protein sequence ID" value="GFJ94974.1"/>
    <property type="molecule type" value="Genomic_DNA"/>
</dbReference>
<reference evidence="8 9" key="2">
    <citation type="submission" date="2020-03" db="EMBL/GenBank/DDBJ databases">
        <authorList>
            <person name="Ichikawa N."/>
            <person name="Kimura A."/>
            <person name="Kitahashi Y."/>
            <person name="Uohara A."/>
        </authorList>
    </citation>
    <scope>NUCLEOTIDE SEQUENCE [LARGE SCALE GENOMIC DNA]</scope>
    <source>
        <strain evidence="8 9">NBRC 108638</strain>
    </source>
</reference>
<evidence type="ECO:0000313" key="9">
    <source>
        <dbReference type="Proteomes" id="UP000482960"/>
    </source>
</evidence>
<dbReference type="InterPro" id="IPR022791">
    <property type="entry name" value="L-PG_synthase/AglD"/>
</dbReference>
<comment type="subcellular location">
    <subcellularLocation>
        <location evidence="1">Cell membrane</location>
        <topology evidence="1">Multi-pass membrane protein</topology>
    </subcellularLocation>
</comment>
<dbReference type="PANTHER" id="PTHR40277">
    <property type="entry name" value="BLL5419 PROTEIN"/>
    <property type="match status" value="1"/>
</dbReference>
<comment type="caution">
    <text evidence="8">The sequence shown here is derived from an EMBL/GenBank/DDBJ whole genome shotgun (WGS) entry which is preliminary data.</text>
</comment>
<evidence type="ECO:0000256" key="7">
    <source>
        <dbReference type="SAM" id="Phobius"/>
    </source>
</evidence>
<feature type="transmembrane region" description="Helical" evidence="7">
    <location>
        <begin position="37"/>
        <end position="57"/>
    </location>
</feature>
<feature type="transmembrane region" description="Helical" evidence="7">
    <location>
        <begin position="146"/>
        <end position="166"/>
    </location>
</feature>
<keyword evidence="4 7" id="KW-1133">Transmembrane helix</keyword>
<dbReference type="PANTHER" id="PTHR40277:SF1">
    <property type="entry name" value="BLL5419 PROTEIN"/>
    <property type="match status" value="1"/>
</dbReference>
<sequence>MWAWVKLLGGAGILALLVWRLGTGALRDGLRVIDGGTLLVACGIGLATTVLSAWRWCIVARGLGIRLPLGSAVADSYRALFLNAALPGGIVGDVHRAVRHGKDTGDVGRGVRAVVLERSAGQAVVVALGVGVLVVSGTRLVEVPGAALAVLAALGLAAVAGGWALLRRGASRWTRALRTAGSDVRRGLLARGRWPGIVLASALVLVGHLATFVVAARAAGASVPLPQLVPLLMLALLSMMLPLNVGGWGPREGVTAWAFAAAGMSASLGLTVAVVYGVLTFAAALPGAGVLVVRWFVQLSKRSDRAYRSSTTSPIWRTSARTARRSGPHGKVPSRTNRGAWESPTKNGAMTRCNSSARPPVRNWVCIAPPPSTISRPTPRA</sequence>
<reference evidence="8 9" key="1">
    <citation type="submission" date="2020-03" db="EMBL/GenBank/DDBJ databases">
        <title>Whole genome shotgun sequence of Phytohabitans rumicis NBRC 108638.</title>
        <authorList>
            <person name="Komaki H."/>
            <person name="Tamura T."/>
        </authorList>
    </citation>
    <scope>NUCLEOTIDE SEQUENCE [LARGE SCALE GENOMIC DNA]</scope>
    <source>
        <strain evidence="8 9">NBRC 108638</strain>
    </source>
</reference>
<dbReference type="Proteomes" id="UP000482960">
    <property type="component" value="Unassembled WGS sequence"/>
</dbReference>
<evidence type="ECO:0000256" key="4">
    <source>
        <dbReference type="ARBA" id="ARBA00022989"/>
    </source>
</evidence>
<evidence type="ECO:0000256" key="5">
    <source>
        <dbReference type="ARBA" id="ARBA00023136"/>
    </source>
</evidence>
<keyword evidence="3 7" id="KW-0812">Transmembrane</keyword>
<keyword evidence="5 7" id="KW-0472">Membrane</keyword>
<feature type="transmembrane region" description="Helical" evidence="7">
    <location>
        <begin position="228"/>
        <end position="247"/>
    </location>
</feature>
<evidence type="ECO:0000313" key="8">
    <source>
        <dbReference type="EMBL" id="GFJ94974.1"/>
    </source>
</evidence>
<evidence type="ECO:0000256" key="2">
    <source>
        <dbReference type="ARBA" id="ARBA00022475"/>
    </source>
</evidence>
<keyword evidence="2" id="KW-1003">Cell membrane</keyword>
<accession>A0A6V8LFA0</accession>
<protein>
    <recommendedName>
        <fullName evidence="10">Dolichol-P-glucose synthetase-like protein</fullName>
    </recommendedName>
</protein>
<dbReference type="GO" id="GO:0005886">
    <property type="term" value="C:plasma membrane"/>
    <property type="evidence" value="ECO:0007669"/>
    <property type="project" value="UniProtKB-SubCell"/>
</dbReference>
<proteinExistence type="predicted"/>
<evidence type="ECO:0008006" key="10">
    <source>
        <dbReference type="Google" id="ProtNLM"/>
    </source>
</evidence>
<evidence type="ECO:0000256" key="1">
    <source>
        <dbReference type="ARBA" id="ARBA00004651"/>
    </source>
</evidence>
<feature type="transmembrane region" description="Helical" evidence="7">
    <location>
        <begin position="278"/>
        <end position="297"/>
    </location>
</feature>
<feature type="region of interest" description="Disordered" evidence="6">
    <location>
        <begin position="319"/>
        <end position="356"/>
    </location>
</feature>
<feature type="transmembrane region" description="Helical" evidence="7">
    <location>
        <begin position="254"/>
        <end position="272"/>
    </location>
</feature>
<name>A0A6V8LFA0_9ACTN</name>
<feature type="transmembrane region" description="Helical" evidence="7">
    <location>
        <begin position="194"/>
        <end position="216"/>
    </location>
</feature>
<gene>
    <name evidence="8" type="ORF">Prum_086160</name>
</gene>
<organism evidence="8 9">
    <name type="scientific">Phytohabitans rumicis</name>
    <dbReference type="NCBI Taxonomy" id="1076125"/>
    <lineage>
        <taxon>Bacteria</taxon>
        <taxon>Bacillati</taxon>
        <taxon>Actinomycetota</taxon>
        <taxon>Actinomycetes</taxon>
        <taxon>Micromonosporales</taxon>
        <taxon>Micromonosporaceae</taxon>
    </lineage>
</organism>